<dbReference type="Proteomes" id="UP000515202">
    <property type="component" value="Unplaced"/>
</dbReference>
<evidence type="ECO:0000313" key="5">
    <source>
        <dbReference type="RefSeq" id="XP_023376206.1"/>
    </source>
</evidence>
<feature type="region of interest" description="Disordered" evidence="2">
    <location>
        <begin position="1"/>
        <end position="61"/>
    </location>
</feature>
<feature type="domain" description="Translin-associated factor X-interacting protein 1 N-terminal" evidence="3">
    <location>
        <begin position="138"/>
        <end position="248"/>
    </location>
</feature>
<accession>A0A6P6BM97</accession>
<protein>
    <submittedName>
        <fullName evidence="5">Uncharacterized protein C6orf118-like</fullName>
    </submittedName>
</protein>
<dbReference type="InterPro" id="IPR032755">
    <property type="entry name" value="TSNAXIP1_N"/>
</dbReference>
<keyword evidence="1" id="KW-0175">Coiled coil</keyword>
<dbReference type="RefSeq" id="XP_023376206.1">
    <property type="nucleotide sequence ID" value="XM_023520438.1"/>
</dbReference>
<proteinExistence type="predicted"/>
<feature type="compositionally biased region" description="Polar residues" evidence="2">
    <location>
        <begin position="47"/>
        <end position="57"/>
    </location>
</feature>
<dbReference type="KEGG" id="pvp:111729516"/>
<gene>
    <name evidence="5" type="primary">LOC111729516</name>
</gene>
<dbReference type="Pfam" id="PF15739">
    <property type="entry name" value="TSNAXIP1_N"/>
    <property type="match status" value="1"/>
</dbReference>
<dbReference type="GeneID" id="111729516"/>
<keyword evidence="4" id="KW-1185">Reference proteome</keyword>
<feature type="compositionally biased region" description="Basic and acidic residues" evidence="2">
    <location>
        <begin position="1"/>
        <end position="11"/>
    </location>
</feature>
<organism evidence="4 5">
    <name type="scientific">Pteropus vampyrus</name>
    <name type="common">Large flying fox</name>
    <dbReference type="NCBI Taxonomy" id="132908"/>
    <lineage>
        <taxon>Eukaryota</taxon>
        <taxon>Metazoa</taxon>
        <taxon>Chordata</taxon>
        <taxon>Craniata</taxon>
        <taxon>Vertebrata</taxon>
        <taxon>Euteleostomi</taxon>
        <taxon>Mammalia</taxon>
        <taxon>Eutheria</taxon>
        <taxon>Laurasiatheria</taxon>
        <taxon>Chiroptera</taxon>
        <taxon>Yinpterochiroptera</taxon>
        <taxon>Pteropodoidea</taxon>
        <taxon>Pteropodidae</taxon>
        <taxon>Pteropodinae</taxon>
        <taxon>Pteropus</taxon>
    </lineage>
</organism>
<dbReference type="OrthoDB" id="10024479at2759"/>
<evidence type="ECO:0000256" key="2">
    <source>
        <dbReference type="SAM" id="MobiDB-lite"/>
    </source>
</evidence>
<sequence length="336" mass="36802">MAESSDARTGEQQRPAATRGPGPTPPPPLRTGTAPGRAPEAAEPEPSNQEGTQWQQQKVEEGAVPERLSWNAVIVTQSDCDPSLISAGSVWTLLSQWLTGHAHDEGHTAFLRFQKEVVAKQDLLRSDLARSQAALCHEKKLEQELRKVCVCDPRQFNKLQVLAAIFEDVCNSSLLFGDILREVKNEYELYMAILLKSPHTAQYQSLLAQVQELEKWSLRSAAIGQAKEELRALVKATKVALEHNDKLRSELEEERGLLQSAQDISGECCVAPSDAFAVPPGPGVFTPGPQVTASCPSLAQRLLPQLLPPRNPGFVGERARFTTSRSSQFPSPANPF</sequence>
<name>A0A6P6BM97_PTEVA</name>
<evidence type="ECO:0000313" key="4">
    <source>
        <dbReference type="Proteomes" id="UP000515202"/>
    </source>
</evidence>
<reference evidence="5" key="1">
    <citation type="submission" date="2025-08" db="UniProtKB">
        <authorList>
            <consortium name="RefSeq"/>
        </authorList>
    </citation>
    <scope>IDENTIFICATION</scope>
    <source>
        <tissue evidence="5">Kidney</tissue>
    </source>
</reference>
<evidence type="ECO:0000259" key="3">
    <source>
        <dbReference type="Pfam" id="PF15739"/>
    </source>
</evidence>
<evidence type="ECO:0000256" key="1">
    <source>
        <dbReference type="ARBA" id="ARBA00023054"/>
    </source>
</evidence>
<dbReference type="PANTHER" id="PTHR34916:SF1">
    <property type="entry name" value="GI:13385330"/>
    <property type="match status" value="1"/>
</dbReference>
<dbReference type="PANTHER" id="PTHR34916">
    <property type="entry name" value="GI:13385330"/>
    <property type="match status" value="1"/>
</dbReference>
<dbReference type="AlphaFoldDB" id="A0A6P6BM97"/>
<feature type="compositionally biased region" description="Low complexity" evidence="2">
    <location>
        <begin position="30"/>
        <end position="46"/>
    </location>
</feature>